<keyword evidence="3" id="KW-0249">Electron transport</keyword>
<accession>A0A0B0ECP2</accession>
<name>A0A0B0ECP2_9BACT</name>
<dbReference type="InterPro" id="IPR038094">
    <property type="entry name" value="Desulfoferrodoxin_N_sf"/>
</dbReference>
<evidence type="ECO:0000256" key="2">
    <source>
        <dbReference type="ARBA" id="ARBA00022723"/>
    </source>
</evidence>
<dbReference type="EMBL" id="JRYO01000225">
    <property type="protein sequence ID" value="KHE90997.1"/>
    <property type="molecule type" value="Genomic_DNA"/>
</dbReference>
<dbReference type="Pfam" id="PF21349">
    <property type="entry name" value="RUBY_RBDX"/>
    <property type="match status" value="1"/>
</dbReference>
<dbReference type="InterPro" id="IPR004462">
    <property type="entry name" value="Desulfoferrodoxin_N"/>
</dbReference>
<keyword evidence="4" id="KW-0408">Iron</keyword>
<dbReference type="SUPFAM" id="SSF57802">
    <property type="entry name" value="Rubredoxin-like"/>
    <property type="match status" value="2"/>
</dbReference>
<protein>
    <submittedName>
        <fullName evidence="7">Uncharacterized protein</fullName>
    </submittedName>
</protein>
<dbReference type="InterPro" id="IPR048574">
    <property type="entry name" value="RUBY_RBDX"/>
</dbReference>
<proteinExistence type="predicted"/>
<dbReference type="AlphaFoldDB" id="A0A0B0ECP2"/>
<dbReference type="Proteomes" id="UP000030652">
    <property type="component" value="Unassembled WGS sequence"/>
</dbReference>
<dbReference type="Gene3D" id="2.20.28.10">
    <property type="match status" value="1"/>
</dbReference>
<reference evidence="7 8" key="1">
    <citation type="submission" date="2014-10" db="EMBL/GenBank/DDBJ databases">
        <title>Draft genome of anammox bacterium scalindua brodae, obtained using differential coverage binning of sequence data from two enrichment reactors.</title>
        <authorList>
            <person name="Speth D.R."/>
            <person name="Russ L."/>
            <person name="Kartal B."/>
            <person name="Op den Camp H.J."/>
            <person name="Dutilh B.E."/>
            <person name="Jetten M.S."/>
        </authorList>
    </citation>
    <scope>NUCLEOTIDE SEQUENCE [LARGE SCALE GENOMIC DNA]</scope>
    <source>
        <strain evidence="7">RU1</strain>
    </source>
</reference>
<evidence type="ECO:0000313" key="8">
    <source>
        <dbReference type="Proteomes" id="UP000030652"/>
    </source>
</evidence>
<evidence type="ECO:0000256" key="3">
    <source>
        <dbReference type="ARBA" id="ARBA00022982"/>
    </source>
</evidence>
<evidence type="ECO:0000256" key="4">
    <source>
        <dbReference type="ARBA" id="ARBA00023004"/>
    </source>
</evidence>
<dbReference type="Gene3D" id="2.20.28.100">
    <property type="entry name" value="Desulphoferrodoxin, N-terminal domain"/>
    <property type="match status" value="1"/>
</dbReference>
<gene>
    <name evidence="7" type="ORF">SCABRO_03299</name>
</gene>
<sequence length="77" mass="8462">MNSWKCDSCGAQYDANEPPEICPSCGKSCEFREITNYVPKMERTGRDCKCGVCGTEIRITADCGGILKCCDQPMALE</sequence>
<dbReference type="GO" id="GO:0005506">
    <property type="term" value="F:iron ion binding"/>
    <property type="evidence" value="ECO:0007669"/>
    <property type="project" value="InterPro"/>
</dbReference>
<feature type="domain" description="Rubrerythrin rubredoxin-like" evidence="6">
    <location>
        <begin position="4"/>
        <end position="30"/>
    </location>
</feature>
<evidence type="ECO:0000259" key="5">
    <source>
        <dbReference type="Pfam" id="PF06397"/>
    </source>
</evidence>
<feature type="domain" description="Desulfoferrodoxin N-terminal" evidence="5">
    <location>
        <begin position="49"/>
        <end position="76"/>
    </location>
</feature>
<comment type="caution">
    <text evidence="7">The sequence shown here is derived from an EMBL/GenBank/DDBJ whole genome shotgun (WGS) entry which is preliminary data.</text>
</comment>
<dbReference type="Pfam" id="PF06397">
    <property type="entry name" value="Desulfoferrod_N"/>
    <property type="match status" value="1"/>
</dbReference>
<evidence type="ECO:0000256" key="1">
    <source>
        <dbReference type="ARBA" id="ARBA00022448"/>
    </source>
</evidence>
<keyword evidence="2" id="KW-0479">Metal-binding</keyword>
<evidence type="ECO:0000259" key="6">
    <source>
        <dbReference type="Pfam" id="PF21349"/>
    </source>
</evidence>
<evidence type="ECO:0000313" key="7">
    <source>
        <dbReference type="EMBL" id="KHE90997.1"/>
    </source>
</evidence>
<keyword evidence="1" id="KW-0813">Transport</keyword>
<organism evidence="7 8">
    <name type="scientific">Candidatus Scalindua brodae</name>
    <dbReference type="NCBI Taxonomy" id="237368"/>
    <lineage>
        <taxon>Bacteria</taxon>
        <taxon>Pseudomonadati</taxon>
        <taxon>Planctomycetota</taxon>
        <taxon>Candidatus Brocadiia</taxon>
        <taxon>Candidatus Brocadiales</taxon>
        <taxon>Candidatus Scalinduaceae</taxon>
        <taxon>Candidatus Scalindua</taxon>
    </lineage>
</organism>